<evidence type="ECO:0000313" key="1">
    <source>
        <dbReference type="EMBL" id="VUZ56395.1"/>
    </source>
</evidence>
<keyword evidence="2" id="KW-1185">Reference proteome</keyword>
<feature type="non-terminal residue" evidence="1">
    <location>
        <position position="1"/>
    </location>
</feature>
<dbReference type="EMBL" id="CABIJS010000703">
    <property type="protein sequence ID" value="VUZ56395.1"/>
    <property type="molecule type" value="Genomic_DNA"/>
</dbReference>
<reference evidence="1 2" key="1">
    <citation type="submission" date="2019-07" db="EMBL/GenBank/DDBJ databases">
        <authorList>
            <person name="Jastrzebski P J."/>
            <person name="Paukszto L."/>
            <person name="Jastrzebski P J."/>
        </authorList>
    </citation>
    <scope>NUCLEOTIDE SEQUENCE [LARGE SCALE GENOMIC DNA]</scope>
    <source>
        <strain evidence="1 2">WMS-il1</strain>
    </source>
</reference>
<protein>
    <submittedName>
        <fullName evidence="1">Uncharacterized protein</fullName>
    </submittedName>
</protein>
<organism evidence="1 2">
    <name type="scientific">Hymenolepis diminuta</name>
    <name type="common">Rat tapeworm</name>
    <dbReference type="NCBI Taxonomy" id="6216"/>
    <lineage>
        <taxon>Eukaryota</taxon>
        <taxon>Metazoa</taxon>
        <taxon>Spiralia</taxon>
        <taxon>Lophotrochozoa</taxon>
        <taxon>Platyhelminthes</taxon>
        <taxon>Cestoda</taxon>
        <taxon>Eucestoda</taxon>
        <taxon>Cyclophyllidea</taxon>
        <taxon>Hymenolepididae</taxon>
        <taxon>Hymenolepis</taxon>
    </lineage>
</organism>
<accession>A0A564ZA62</accession>
<proteinExistence type="predicted"/>
<dbReference type="AlphaFoldDB" id="A0A564ZA62"/>
<dbReference type="Proteomes" id="UP000321570">
    <property type="component" value="Unassembled WGS sequence"/>
</dbReference>
<sequence length="79" mass="9016">VLPDSTLFQSCWISCDFFLDLRFGDQRPSVFQVTSIDYALLGQYNPDLVRILDPAATEDVIENVPEFIHDPKSGEFFES</sequence>
<gene>
    <name evidence="1" type="ORF">WMSIL1_LOCUS14061</name>
</gene>
<name>A0A564ZA62_HYMDI</name>
<evidence type="ECO:0000313" key="2">
    <source>
        <dbReference type="Proteomes" id="UP000321570"/>
    </source>
</evidence>